<dbReference type="Gene3D" id="3.50.50.60">
    <property type="entry name" value="FAD/NAD(P)-binding domain"/>
    <property type="match status" value="1"/>
</dbReference>
<dbReference type="OrthoDB" id="168391at2157"/>
<dbReference type="GeneID" id="56036027"/>
<proteinExistence type="predicted"/>
<sequence>MDVVVVGGGIVGLSSAYYLGRAGAEVTLCERDALGTRSTARSAGGIRSQFSTEVNVRLSLASREVWDAFEADFGVDVAHRRHGYLLLAREEATASRFREHVAMQNDLGVGSEYLSPAEAAERCPELHDDRFVGATYHADDGYADPNLAVQGYAAAARESGVDVRTRTEVTDVLTDGADGRAAPERGTDEPTVTGVETADGRIEADRVVNAAGAWAARLAAMVGVDLPIRPRRRQIAVVEPGVTLPGDVPLTIDLDACSYFRPEREGAALVGGHFAAADPDVDPDRYSKSLDLDWAATAVERAADCADYFGADSRIKSGWAGLYAVTPDHHPVIEETLPGLVTAAGFSGHGFQHAPATGKLVAELCVDGGASLVDVDPLSSRRFEEGGRLVERNVA</sequence>
<dbReference type="KEGG" id="halu:HUG12_01170"/>
<organism evidence="3 4">
    <name type="scientific">Halorarum salinum</name>
    <dbReference type="NCBI Taxonomy" id="2743089"/>
    <lineage>
        <taxon>Archaea</taxon>
        <taxon>Methanobacteriati</taxon>
        <taxon>Methanobacteriota</taxon>
        <taxon>Stenosarchaea group</taxon>
        <taxon>Halobacteria</taxon>
        <taxon>Halobacteriales</taxon>
        <taxon>Haloferacaceae</taxon>
        <taxon>Halorarum</taxon>
    </lineage>
</organism>
<dbReference type="Gene3D" id="3.30.9.10">
    <property type="entry name" value="D-Amino Acid Oxidase, subunit A, domain 2"/>
    <property type="match status" value="1"/>
</dbReference>
<dbReference type="PANTHER" id="PTHR13847:SF287">
    <property type="entry name" value="FAD-DEPENDENT OXIDOREDUCTASE DOMAIN-CONTAINING PROTEIN 1"/>
    <property type="match status" value="1"/>
</dbReference>
<protein>
    <submittedName>
        <fullName evidence="3">FAD-binding oxidoreductase</fullName>
    </submittedName>
</protein>
<feature type="domain" description="FAD dependent oxidoreductase" evidence="2">
    <location>
        <begin position="2"/>
        <end position="364"/>
    </location>
</feature>
<dbReference type="InterPro" id="IPR036188">
    <property type="entry name" value="FAD/NAD-bd_sf"/>
</dbReference>
<dbReference type="GO" id="GO:0016491">
    <property type="term" value="F:oxidoreductase activity"/>
    <property type="evidence" value="ECO:0007669"/>
    <property type="project" value="UniProtKB-KW"/>
</dbReference>
<dbReference type="Proteomes" id="UP000509626">
    <property type="component" value="Chromosome"/>
</dbReference>
<dbReference type="EMBL" id="CP058579">
    <property type="protein sequence ID" value="QLG60434.1"/>
    <property type="molecule type" value="Genomic_DNA"/>
</dbReference>
<evidence type="ECO:0000256" key="1">
    <source>
        <dbReference type="ARBA" id="ARBA00023002"/>
    </source>
</evidence>
<dbReference type="GO" id="GO:0005737">
    <property type="term" value="C:cytoplasm"/>
    <property type="evidence" value="ECO:0007669"/>
    <property type="project" value="TreeGrafter"/>
</dbReference>
<reference evidence="3 4" key="1">
    <citation type="submission" date="2020-06" db="EMBL/GenBank/DDBJ databases">
        <title>NJ-3-1, isolated from saline soil.</title>
        <authorList>
            <person name="Cui H.L."/>
            <person name="Shi X."/>
        </authorList>
    </citation>
    <scope>NUCLEOTIDE SEQUENCE [LARGE SCALE GENOMIC DNA]</scope>
    <source>
        <strain evidence="3 4">NJ-3-1</strain>
    </source>
</reference>
<evidence type="ECO:0000313" key="3">
    <source>
        <dbReference type="EMBL" id="QLG60434.1"/>
    </source>
</evidence>
<evidence type="ECO:0000259" key="2">
    <source>
        <dbReference type="Pfam" id="PF01266"/>
    </source>
</evidence>
<dbReference type="RefSeq" id="WP_179267020.1">
    <property type="nucleotide sequence ID" value="NZ_CP058579.1"/>
</dbReference>
<dbReference type="Pfam" id="PF01266">
    <property type="entry name" value="DAO"/>
    <property type="match status" value="1"/>
</dbReference>
<evidence type="ECO:0000313" key="4">
    <source>
        <dbReference type="Proteomes" id="UP000509626"/>
    </source>
</evidence>
<keyword evidence="1" id="KW-0560">Oxidoreductase</keyword>
<dbReference type="SUPFAM" id="SSF51905">
    <property type="entry name" value="FAD/NAD(P)-binding domain"/>
    <property type="match status" value="1"/>
</dbReference>
<dbReference type="InterPro" id="IPR006076">
    <property type="entry name" value="FAD-dep_OxRdtase"/>
</dbReference>
<name>A0A7D5L8E5_9EURY</name>
<dbReference type="AlphaFoldDB" id="A0A7D5L8E5"/>
<keyword evidence="4" id="KW-1185">Reference proteome</keyword>
<dbReference type="PANTHER" id="PTHR13847">
    <property type="entry name" value="SARCOSINE DEHYDROGENASE-RELATED"/>
    <property type="match status" value="1"/>
</dbReference>
<gene>
    <name evidence="3" type="ORF">HUG12_01170</name>
</gene>
<accession>A0A7D5L8E5</accession>